<sequence length="69" mass="7777">MQQRSQRIAGEGGRKTRFKSLLKRIINVASSSEEDRSFYKIGKLGSDATQIRLKSGRRTGENYNDCPQG</sequence>
<evidence type="ECO:0000313" key="1">
    <source>
        <dbReference type="EMBL" id="OYR21484.1"/>
    </source>
</evidence>
<reference evidence="1 2" key="1">
    <citation type="submission" date="2017-07" db="EMBL/GenBank/DDBJ databases">
        <title>Phylogenetic study on the rhizospheric bacterium Ochrobactrum sp. A44.</title>
        <authorList>
            <person name="Krzyzanowska D.M."/>
            <person name="Ossowicki A."/>
            <person name="Rajewska M."/>
            <person name="Maciag T."/>
            <person name="Kaczynski Z."/>
            <person name="Czerwicka M."/>
            <person name="Jafra S."/>
        </authorList>
    </citation>
    <scope>NUCLEOTIDE SEQUENCE [LARGE SCALE GENOMIC DNA]</scope>
    <source>
        <strain evidence="1 2">OgA9a</strain>
    </source>
</reference>
<protein>
    <submittedName>
        <fullName evidence="1">Uncharacterized protein</fullName>
    </submittedName>
</protein>
<comment type="caution">
    <text evidence="1">The sequence shown here is derived from an EMBL/GenBank/DDBJ whole genome shotgun (WGS) entry which is preliminary data.</text>
</comment>
<gene>
    <name evidence="1" type="ORF">CEV33_4769</name>
</gene>
<organism evidence="1 2">
    <name type="scientific">Brucella grignonensis</name>
    <dbReference type="NCBI Taxonomy" id="94627"/>
    <lineage>
        <taxon>Bacteria</taxon>
        <taxon>Pseudomonadati</taxon>
        <taxon>Pseudomonadota</taxon>
        <taxon>Alphaproteobacteria</taxon>
        <taxon>Hyphomicrobiales</taxon>
        <taxon>Brucellaceae</taxon>
        <taxon>Brucella/Ochrobactrum group</taxon>
        <taxon>Brucella</taxon>
    </lineage>
</organism>
<proteinExistence type="predicted"/>
<keyword evidence="2" id="KW-1185">Reference proteome</keyword>
<dbReference type="Proteomes" id="UP000216478">
    <property type="component" value="Unassembled WGS sequence"/>
</dbReference>
<name>A0A256G305_9HYPH</name>
<dbReference type="EMBL" id="NNRL01000085">
    <property type="protein sequence ID" value="OYR21484.1"/>
    <property type="molecule type" value="Genomic_DNA"/>
</dbReference>
<accession>A0A256G305</accession>
<evidence type="ECO:0000313" key="2">
    <source>
        <dbReference type="Proteomes" id="UP000216478"/>
    </source>
</evidence>
<dbReference type="AlphaFoldDB" id="A0A256G305"/>